<dbReference type="InterPro" id="IPR029057">
    <property type="entry name" value="PRTase-like"/>
</dbReference>
<dbReference type="SUPFAM" id="SSF53271">
    <property type="entry name" value="PRTase-like"/>
    <property type="match status" value="1"/>
</dbReference>
<evidence type="ECO:0000256" key="2">
    <source>
        <dbReference type="SAM" id="MobiDB-lite"/>
    </source>
</evidence>
<evidence type="ECO:0000313" key="3">
    <source>
        <dbReference type="EMBL" id="ASO22494.1"/>
    </source>
</evidence>
<organism evidence="3 4">
    <name type="scientific">Actinoalloteichus hoggarensis</name>
    <dbReference type="NCBI Taxonomy" id="1470176"/>
    <lineage>
        <taxon>Bacteria</taxon>
        <taxon>Bacillati</taxon>
        <taxon>Actinomycetota</taxon>
        <taxon>Actinomycetes</taxon>
        <taxon>Pseudonocardiales</taxon>
        <taxon>Pseudonocardiaceae</taxon>
        <taxon>Actinoalloteichus</taxon>
    </lineage>
</organism>
<dbReference type="InterPro" id="IPR051910">
    <property type="entry name" value="ComF/GntX_DNA_util-trans"/>
</dbReference>
<dbReference type="AlphaFoldDB" id="A0A221W9U0"/>
<proteinExistence type="inferred from homology"/>
<protein>
    <submittedName>
        <fullName evidence="3">Phosphoribosyl transferase domain protein</fullName>
    </submittedName>
</protein>
<keyword evidence="4" id="KW-1185">Reference proteome</keyword>
<evidence type="ECO:0000256" key="1">
    <source>
        <dbReference type="ARBA" id="ARBA00008007"/>
    </source>
</evidence>
<feature type="region of interest" description="Disordered" evidence="2">
    <location>
        <begin position="230"/>
        <end position="252"/>
    </location>
</feature>
<sequence length="252" mass="25579">MCTMRVLMNALRDVGDLMLPACCVGCPAEGSSLCPECRSEFGLPAVVPGLERKAGVPCHALAGYRGAAREAVVAFKERGVRSLARPLGELVAAALPSLSGGGAAGWWLVPAPSRPAVARRRGGNHVERLLRFTAKAVAERGGTCALAPCLTLAAGVVESVGLDDAGRAANLADRVRVRRAGLPPRGTSVILVDDVVTSGATAAASIGALDVAGVEVRAVLALTSARGLGAAASGGRVGDRRSVTSRPAFENL</sequence>
<reference evidence="3 4" key="1">
    <citation type="submission" date="2017-07" db="EMBL/GenBank/DDBJ databases">
        <title>Complete genome sequence of Actinoalloteichus hoggarensis DSM 45943, type strain of Actinoalloteichus hoggarensis.</title>
        <authorList>
            <person name="Ruckert C."/>
            <person name="Nouioui I."/>
            <person name="Willmese J."/>
            <person name="van Wezel G."/>
            <person name="Klenk H.-P."/>
            <person name="Kalinowski J."/>
            <person name="Zotchev S.B."/>
        </authorList>
    </citation>
    <scope>NUCLEOTIDE SEQUENCE [LARGE SCALE GENOMIC DNA]</scope>
    <source>
        <strain evidence="3 4">DSM 45943</strain>
    </source>
</reference>
<evidence type="ECO:0000313" key="4">
    <source>
        <dbReference type="Proteomes" id="UP000204221"/>
    </source>
</evidence>
<dbReference type="Gene3D" id="3.40.50.2020">
    <property type="match status" value="1"/>
</dbReference>
<keyword evidence="3" id="KW-0808">Transferase</keyword>
<dbReference type="KEGG" id="ahg:AHOG_24445"/>
<dbReference type="InterPro" id="IPR000836">
    <property type="entry name" value="PRTase_dom"/>
</dbReference>
<accession>A0A221W9U0</accession>
<dbReference type="PANTHER" id="PTHR47505">
    <property type="entry name" value="DNA UTILIZATION PROTEIN YHGH"/>
    <property type="match status" value="1"/>
</dbReference>
<dbReference type="GO" id="GO:0016740">
    <property type="term" value="F:transferase activity"/>
    <property type="evidence" value="ECO:0007669"/>
    <property type="project" value="UniProtKB-KW"/>
</dbReference>
<name>A0A221W9U0_9PSEU</name>
<dbReference type="Proteomes" id="UP000204221">
    <property type="component" value="Chromosome"/>
</dbReference>
<gene>
    <name evidence="3" type="ORF">AHOG_24445</name>
</gene>
<dbReference type="EMBL" id="CP022521">
    <property type="protein sequence ID" value="ASO22494.1"/>
    <property type="molecule type" value="Genomic_DNA"/>
</dbReference>
<dbReference type="CDD" id="cd06223">
    <property type="entry name" value="PRTases_typeI"/>
    <property type="match status" value="1"/>
</dbReference>
<comment type="similarity">
    <text evidence="1">Belongs to the ComF/GntX family.</text>
</comment>
<dbReference type="PANTHER" id="PTHR47505:SF1">
    <property type="entry name" value="DNA UTILIZATION PROTEIN YHGH"/>
    <property type="match status" value="1"/>
</dbReference>